<accession>A0A8X7QFS6</accession>
<evidence type="ECO:0000313" key="1">
    <source>
        <dbReference type="EMBL" id="KAG2268723.1"/>
    </source>
</evidence>
<keyword evidence="2" id="KW-1185">Reference proteome</keyword>
<evidence type="ECO:0000313" key="2">
    <source>
        <dbReference type="Proteomes" id="UP000886595"/>
    </source>
</evidence>
<proteinExistence type="predicted"/>
<protein>
    <submittedName>
        <fullName evidence="1">Uncharacterized protein</fullName>
    </submittedName>
</protein>
<comment type="caution">
    <text evidence="1">The sequence shown here is derived from an EMBL/GenBank/DDBJ whole genome shotgun (WGS) entry which is preliminary data.</text>
</comment>
<dbReference type="AlphaFoldDB" id="A0A8X7QFS6"/>
<dbReference type="Proteomes" id="UP000886595">
    <property type="component" value="Unassembled WGS sequence"/>
</dbReference>
<reference evidence="1 2" key="1">
    <citation type="submission" date="2020-02" db="EMBL/GenBank/DDBJ databases">
        <authorList>
            <person name="Ma Q."/>
            <person name="Huang Y."/>
            <person name="Song X."/>
            <person name="Pei D."/>
        </authorList>
    </citation>
    <scope>NUCLEOTIDE SEQUENCE [LARGE SCALE GENOMIC DNA]</scope>
    <source>
        <strain evidence="1">Sxm20200214</strain>
        <tissue evidence="1">Leaf</tissue>
    </source>
</reference>
<gene>
    <name evidence="1" type="ORF">Bca52824_063278</name>
</gene>
<dbReference type="EMBL" id="JAAMPC010000013">
    <property type="protein sequence ID" value="KAG2268723.1"/>
    <property type="molecule type" value="Genomic_DNA"/>
</dbReference>
<organism evidence="1 2">
    <name type="scientific">Brassica carinata</name>
    <name type="common">Ethiopian mustard</name>
    <name type="synonym">Abyssinian cabbage</name>
    <dbReference type="NCBI Taxonomy" id="52824"/>
    <lineage>
        <taxon>Eukaryota</taxon>
        <taxon>Viridiplantae</taxon>
        <taxon>Streptophyta</taxon>
        <taxon>Embryophyta</taxon>
        <taxon>Tracheophyta</taxon>
        <taxon>Spermatophyta</taxon>
        <taxon>Magnoliopsida</taxon>
        <taxon>eudicotyledons</taxon>
        <taxon>Gunneridae</taxon>
        <taxon>Pentapetalae</taxon>
        <taxon>rosids</taxon>
        <taxon>malvids</taxon>
        <taxon>Brassicales</taxon>
        <taxon>Brassicaceae</taxon>
        <taxon>Brassiceae</taxon>
        <taxon>Brassica</taxon>
    </lineage>
</organism>
<sequence>MEEADTSRLIRVWMLLILQQMWRHLRSMLLEEARERFRMKEPSQERRSCCFLGRYTQSANGEYGEHVQREDRQHGDRGFTAREAISLRAYEAAPKSKIDEAAPKTKTAKLPQRKRSIKLKLKLQQRKRYFLKESVELDVLVSRMPRKGAGTSLWS</sequence>
<name>A0A8X7QFS6_BRACI</name>